<protein>
    <submittedName>
        <fullName evidence="1">Portal protein</fullName>
    </submittedName>
</protein>
<accession>A0A6J5N8S4</accession>
<dbReference type="EMBL" id="LR798359">
    <property type="protein sequence ID" value="CAB5226096.1"/>
    <property type="molecule type" value="Genomic_DNA"/>
</dbReference>
<name>A0A6J5N8S4_9CAUD</name>
<evidence type="ECO:0000313" key="1">
    <source>
        <dbReference type="EMBL" id="CAB4153876.1"/>
    </source>
</evidence>
<gene>
    <name evidence="1" type="ORF">UFOVP640_33</name>
    <name evidence="2" type="ORF">UFOVP759_37</name>
</gene>
<proteinExistence type="predicted"/>
<evidence type="ECO:0000313" key="2">
    <source>
        <dbReference type="EMBL" id="CAB5226096.1"/>
    </source>
</evidence>
<dbReference type="EMBL" id="LR796599">
    <property type="protein sequence ID" value="CAB4153876.1"/>
    <property type="molecule type" value="Genomic_DNA"/>
</dbReference>
<reference evidence="1" key="1">
    <citation type="submission" date="2020-04" db="EMBL/GenBank/DDBJ databases">
        <authorList>
            <person name="Chiriac C."/>
            <person name="Salcher M."/>
            <person name="Ghai R."/>
            <person name="Kavagutti S V."/>
        </authorList>
    </citation>
    <scope>NUCLEOTIDE SEQUENCE</scope>
</reference>
<organism evidence="1">
    <name type="scientific">uncultured Caudovirales phage</name>
    <dbReference type="NCBI Taxonomy" id="2100421"/>
    <lineage>
        <taxon>Viruses</taxon>
        <taxon>Duplodnaviria</taxon>
        <taxon>Heunggongvirae</taxon>
        <taxon>Uroviricota</taxon>
        <taxon>Caudoviricetes</taxon>
        <taxon>Peduoviridae</taxon>
        <taxon>Maltschvirus</taxon>
        <taxon>Maltschvirus maltsch</taxon>
    </lineage>
</organism>
<sequence length="618" mass="68442">MDSTFQNAYNRVVSTNPLYQRNRERWMFLLQSYIGGNEYRSGGHLTKYVGETTKEYEARLSSTPLDNHCRSVISVYTSFMFRSSPERDFGTMPESDNLKAFLEDADLDGRSMDAFMRDVAIWAAVFGHCWILTVKPQTNSATRADEMAQGVRPYVNLITPLTVTDWTWKREASGAYSLTYLKYVEETNDSFATIKEWTQDIIITSQVNNQSREITDMTEEVNELGRIPAVIAYAARSPIRGFGASMISDIADAQRMIYNMTSEVEQSIRINGHPTLVKTTDVEASAGAGSIALMPDGMDPGLKPYLLNVSTDITQIYTSIDNLVNSIDKMANTGAIRATESRTLSGVAMETEFQLLNARLAEFADNLELAEEQIWRWYALYEGTVFDGEIDYPDEFSVRDVPNALRSLQTIAGSIKTPESQALLEFRVRELLDDPRYEIQYEEEREQAMYQAEIDEINKIQATLESAAPVDAQAAPTEPTANFPDATCPIATQDIGVNLANRQTAIDTAKYGPLNPALPNTVFWMAKADMWNTDVATAKQSLCGNCSFFNMTTPILDCIDAGLTAGGATGDEWDSVGGGQLGYCEAFDFKCKSTRTCDAWVAGGPVTDVTPTPAGAPE</sequence>